<dbReference type="GO" id="GO:0000398">
    <property type="term" value="P:mRNA splicing, via spliceosome"/>
    <property type="evidence" value="ECO:0007669"/>
    <property type="project" value="TreeGrafter"/>
</dbReference>
<dbReference type="Proteomes" id="UP000504634">
    <property type="component" value="Unplaced"/>
</dbReference>
<dbReference type="GO" id="GO:0005737">
    <property type="term" value="C:cytoplasm"/>
    <property type="evidence" value="ECO:0007669"/>
    <property type="project" value="UniProtKB-SubCell"/>
</dbReference>
<comment type="subcellular location">
    <subcellularLocation>
        <location evidence="1">Cytoplasm</location>
    </subcellularLocation>
</comment>
<dbReference type="InterPro" id="IPR001680">
    <property type="entry name" value="WD40_rpt"/>
</dbReference>
<evidence type="ECO:0000256" key="2">
    <source>
        <dbReference type="ARBA" id="ARBA00022490"/>
    </source>
</evidence>
<comment type="similarity">
    <text evidence="3">Belongs to the WD repeat MORG1 family.</text>
</comment>
<evidence type="ECO:0000313" key="8">
    <source>
        <dbReference type="RefSeq" id="XP_030383717.1"/>
    </source>
</evidence>
<reference evidence="8" key="1">
    <citation type="submission" date="2025-08" db="UniProtKB">
        <authorList>
            <consortium name="RefSeq"/>
        </authorList>
    </citation>
    <scope>IDENTIFICATION</scope>
    <source>
        <strain evidence="8">11010-0011.00</strain>
        <tissue evidence="8">Whole body</tissue>
    </source>
</reference>
<evidence type="ECO:0000256" key="3">
    <source>
        <dbReference type="ARBA" id="ARBA00038145"/>
    </source>
</evidence>
<protein>
    <recommendedName>
        <fullName evidence="4">WD repeat domain-containing protein 83</fullName>
    </recommendedName>
    <alternativeName>
        <fullName evidence="5">Mitogen-activated protein kinase organizer 1</fullName>
    </alternativeName>
</protein>
<name>A0A6J2U967_DROLE</name>
<dbReference type="PANTHER" id="PTHR22842">
    <property type="entry name" value="WD40 REPEAT PROTEIN"/>
    <property type="match status" value="1"/>
</dbReference>
<proteinExistence type="inferred from homology"/>
<dbReference type="SMART" id="SM00320">
    <property type="entry name" value="WD40"/>
    <property type="match status" value="3"/>
</dbReference>
<organism evidence="7 8">
    <name type="scientific">Drosophila lebanonensis</name>
    <name type="common">Fruit fly</name>
    <name type="synonym">Scaptodrosophila lebanonensis</name>
    <dbReference type="NCBI Taxonomy" id="7225"/>
    <lineage>
        <taxon>Eukaryota</taxon>
        <taxon>Metazoa</taxon>
        <taxon>Ecdysozoa</taxon>
        <taxon>Arthropoda</taxon>
        <taxon>Hexapoda</taxon>
        <taxon>Insecta</taxon>
        <taxon>Pterygota</taxon>
        <taxon>Neoptera</taxon>
        <taxon>Endopterygota</taxon>
        <taxon>Diptera</taxon>
        <taxon>Brachycera</taxon>
        <taxon>Muscomorpha</taxon>
        <taxon>Ephydroidea</taxon>
        <taxon>Drosophilidae</taxon>
        <taxon>Scaptodrosophila</taxon>
    </lineage>
</organism>
<dbReference type="SUPFAM" id="SSF50978">
    <property type="entry name" value="WD40 repeat-like"/>
    <property type="match status" value="1"/>
</dbReference>
<dbReference type="GO" id="GO:0071013">
    <property type="term" value="C:catalytic step 2 spliceosome"/>
    <property type="evidence" value="ECO:0007669"/>
    <property type="project" value="TreeGrafter"/>
</dbReference>
<evidence type="ECO:0000256" key="5">
    <source>
        <dbReference type="ARBA" id="ARBA00042222"/>
    </source>
</evidence>
<dbReference type="InterPro" id="IPR051980">
    <property type="entry name" value="WD_repeat_MORG1"/>
</dbReference>
<dbReference type="Gene3D" id="2.130.10.10">
    <property type="entry name" value="YVTN repeat-like/Quinoprotein amine dehydrogenase"/>
    <property type="match status" value="1"/>
</dbReference>
<dbReference type="InterPro" id="IPR015943">
    <property type="entry name" value="WD40/YVTN_repeat-like_dom_sf"/>
</dbReference>
<dbReference type="Pfam" id="PF12894">
    <property type="entry name" value="ANAPC4_WD40"/>
    <property type="match status" value="1"/>
</dbReference>
<dbReference type="GeneID" id="115631167"/>
<evidence type="ECO:0000313" key="7">
    <source>
        <dbReference type="Proteomes" id="UP000504634"/>
    </source>
</evidence>
<accession>A0A6J2U967</accession>
<dbReference type="InterPro" id="IPR036322">
    <property type="entry name" value="WD40_repeat_dom_sf"/>
</dbReference>
<evidence type="ECO:0000256" key="1">
    <source>
        <dbReference type="ARBA" id="ARBA00004496"/>
    </source>
</evidence>
<keyword evidence="2" id="KW-0963">Cytoplasm</keyword>
<sequence length="183" mass="20567">MCWDIRTRRLEPVQVMKEARDCITTVLTNDHKIFAASLDGCVRHYDIRVGEMTCDKIGEPVTYLALTRDEQCLVAGCQDSVVRLLDCSTGELLNEYKGHQADDYHIECGIMASDAQVVAGSSEGCAYVWDLLEGKVVQRITISDNGGVVHSLATHPKRQELLFARRRDIYVYSTDVEIIVEEI</sequence>
<dbReference type="PANTHER" id="PTHR22842:SF3">
    <property type="entry name" value="WD REPEAT DOMAIN-CONTAINING PROTEIN 83"/>
    <property type="match status" value="1"/>
</dbReference>
<feature type="domain" description="Anaphase-promoting complex subunit 4-like WD40" evidence="6">
    <location>
        <begin position="49"/>
        <end position="102"/>
    </location>
</feature>
<dbReference type="AlphaFoldDB" id="A0A6J2U967"/>
<evidence type="ECO:0000259" key="6">
    <source>
        <dbReference type="Pfam" id="PF12894"/>
    </source>
</evidence>
<dbReference type="RefSeq" id="XP_030383717.1">
    <property type="nucleotide sequence ID" value="XM_030527857.1"/>
</dbReference>
<evidence type="ECO:0000256" key="4">
    <source>
        <dbReference type="ARBA" id="ARBA00040453"/>
    </source>
</evidence>
<keyword evidence="7" id="KW-1185">Reference proteome</keyword>
<dbReference type="InterPro" id="IPR024977">
    <property type="entry name" value="Apc4-like_WD40_dom"/>
</dbReference>
<gene>
    <name evidence="8" type="primary">LOC115631167</name>
</gene>